<keyword evidence="11" id="KW-0489">Methyltransferase</keyword>
<dbReference type="AlphaFoldDB" id="A0A2R4XKN0"/>
<keyword evidence="4 7" id="KW-0808">Transferase</keyword>
<dbReference type="GO" id="GO:0005829">
    <property type="term" value="C:cytosol"/>
    <property type="evidence" value="ECO:0007669"/>
    <property type="project" value="TreeGrafter"/>
</dbReference>
<dbReference type="FunFam" id="3.30.70.1400:FF:000001">
    <property type="entry name" value="Aminomethyltransferase"/>
    <property type="match status" value="1"/>
</dbReference>
<comment type="subunit">
    <text evidence="7">The glycine cleavage system is composed of four proteins: P, T, L and H.</text>
</comment>
<dbReference type="Proteomes" id="UP000244571">
    <property type="component" value="Chromosome"/>
</dbReference>
<evidence type="ECO:0000256" key="5">
    <source>
        <dbReference type="ARBA" id="ARBA00031395"/>
    </source>
</evidence>
<comment type="similarity">
    <text evidence="1 7">Belongs to the GcvT family.</text>
</comment>
<dbReference type="HAMAP" id="MF_00259">
    <property type="entry name" value="GcvT"/>
    <property type="match status" value="1"/>
</dbReference>
<evidence type="ECO:0000256" key="4">
    <source>
        <dbReference type="ARBA" id="ARBA00022679"/>
    </source>
</evidence>
<organism evidence="11 12">
    <name type="scientific">Orrella marina</name>
    <dbReference type="NCBI Taxonomy" id="2163011"/>
    <lineage>
        <taxon>Bacteria</taxon>
        <taxon>Pseudomonadati</taxon>
        <taxon>Pseudomonadota</taxon>
        <taxon>Betaproteobacteria</taxon>
        <taxon>Burkholderiales</taxon>
        <taxon>Alcaligenaceae</taxon>
        <taxon>Orrella</taxon>
    </lineage>
</organism>
<protein>
    <recommendedName>
        <fullName evidence="2 7">Aminomethyltransferase</fullName>
        <ecNumber evidence="2 7">2.1.2.10</ecNumber>
    </recommendedName>
    <alternativeName>
        <fullName evidence="5 7">Glycine cleavage system T protein</fullName>
    </alternativeName>
</protein>
<dbReference type="InterPro" id="IPR006222">
    <property type="entry name" value="GCVT_N"/>
</dbReference>
<dbReference type="Gene3D" id="3.30.70.1400">
    <property type="entry name" value="Aminomethyltransferase beta-barrel domains"/>
    <property type="match status" value="1"/>
</dbReference>
<dbReference type="SUPFAM" id="SSF103025">
    <property type="entry name" value="Folate-binding domain"/>
    <property type="match status" value="1"/>
</dbReference>
<dbReference type="InterPro" id="IPR006223">
    <property type="entry name" value="GcvT"/>
</dbReference>
<dbReference type="Pfam" id="PF01571">
    <property type="entry name" value="GCV_T"/>
    <property type="match status" value="1"/>
</dbReference>
<dbReference type="GO" id="GO:0008168">
    <property type="term" value="F:methyltransferase activity"/>
    <property type="evidence" value="ECO:0007669"/>
    <property type="project" value="UniProtKB-KW"/>
</dbReference>
<dbReference type="InterPro" id="IPR027266">
    <property type="entry name" value="TrmE/GcvT-like"/>
</dbReference>
<dbReference type="Gene3D" id="2.40.30.110">
    <property type="entry name" value="Aminomethyltransferase beta-barrel domains"/>
    <property type="match status" value="1"/>
</dbReference>
<dbReference type="InterPro" id="IPR028896">
    <property type="entry name" value="GcvT/YgfZ/DmdA"/>
</dbReference>
<dbReference type="NCBIfam" id="NF001567">
    <property type="entry name" value="PRK00389.1"/>
    <property type="match status" value="1"/>
</dbReference>
<dbReference type="GO" id="GO:0032259">
    <property type="term" value="P:methylation"/>
    <property type="evidence" value="ECO:0007669"/>
    <property type="project" value="UniProtKB-KW"/>
</dbReference>
<evidence type="ECO:0000259" key="9">
    <source>
        <dbReference type="Pfam" id="PF01571"/>
    </source>
</evidence>
<dbReference type="RefSeq" id="WP_108621773.1">
    <property type="nucleotide sequence ID" value="NZ_CP028901.1"/>
</dbReference>
<evidence type="ECO:0000313" key="12">
    <source>
        <dbReference type="Proteomes" id="UP000244571"/>
    </source>
</evidence>
<dbReference type="OrthoDB" id="9774591at2"/>
<accession>A0A2R4XKN0</accession>
<dbReference type="NCBIfam" id="TIGR00528">
    <property type="entry name" value="gcvT"/>
    <property type="match status" value="1"/>
</dbReference>
<dbReference type="GO" id="GO:0008483">
    <property type="term" value="F:transaminase activity"/>
    <property type="evidence" value="ECO:0007669"/>
    <property type="project" value="UniProtKB-KW"/>
</dbReference>
<feature type="domain" description="Aminomethyltransferase C-terminal" evidence="10">
    <location>
        <begin position="282"/>
        <end position="356"/>
    </location>
</feature>
<dbReference type="EC" id="2.1.2.10" evidence="2 7"/>
<evidence type="ECO:0000256" key="8">
    <source>
        <dbReference type="PIRSR" id="PIRSR006487-1"/>
    </source>
</evidence>
<proteinExistence type="inferred from homology"/>
<reference evidence="11 12" key="1">
    <citation type="submission" date="2018-04" db="EMBL/GenBank/DDBJ databases">
        <title>Bordetella sp. HZ20 isolated from seawater.</title>
        <authorList>
            <person name="Sun C."/>
        </authorList>
    </citation>
    <scope>NUCLEOTIDE SEQUENCE [LARGE SCALE GENOMIC DNA]</scope>
    <source>
        <strain evidence="11 12">HZ20</strain>
    </source>
</reference>
<feature type="binding site" evidence="8">
    <location>
        <position position="200"/>
    </location>
    <ligand>
        <name>substrate</name>
    </ligand>
</feature>
<feature type="domain" description="GCVT N-terminal" evidence="9">
    <location>
        <begin position="10"/>
        <end position="262"/>
    </location>
</feature>
<dbReference type="Gene3D" id="4.10.1250.10">
    <property type="entry name" value="Aminomethyltransferase fragment"/>
    <property type="match status" value="1"/>
</dbReference>
<dbReference type="Gene3D" id="3.30.1360.120">
    <property type="entry name" value="Probable tRNA modification gtpase trme, domain 1"/>
    <property type="match status" value="1"/>
</dbReference>
<dbReference type="PANTHER" id="PTHR43757">
    <property type="entry name" value="AMINOMETHYLTRANSFERASE"/>
    <property type="match status" value="1"/>
</dbReference>
<name>A0A2R4XKN0_9BURK</name>
<dbReference type="SUPFAM" id="SSF101790">
    <property type="entry name" value="Aminomethyltransferase beta-barrel domain"/>
    <property type="match status" value="1"/>
</dbReference>
<dbReference type="Pfam" id="PF08669">
    <property type="entry name" value="GCV_T_C"/>
    <property type="match status" value="1"/>
</dbReference>
<dbReference type="EMBL" id="CP028901">
    <property type="protein sequence ID" value="AWB34357.1"/>
    <property type="molecule type" value="Genomic_DNA"/>
</dbReference>
<dbReference type="InterPro" id="IPR022903">
    <property type="entry name" value="GcvT_bac"/>
</dbReference>
<gene>
    <name evidence="7 11" type="primary">gcvT</name>
    <name evidence="11" type="ORF">DBV39_12300</name>
</gene>
<keyword evidence="12" id="KW-1185">Reference proteome</keyword>
<dbReference type="GO" id="GO:0005960">
    <property type="term" value="C:glycine cleavage complex"/>
    <property type="evidence" value="ECO:0007669"/>
    <property type="project" value="InterPro"/>
</dbReference>
<dbReference type="InterPro" id="IPR013977">
    <property type="entry name" value="GcvT_C"/>
</dbReference>
<evidence type="ECO:0000256" key="6">
    <source>
        <dbReference type="ARBA" id="ARBA00047665"/>
    </source>
</evidence>
<dbReference type="PIRSF" id="PIRSF006487">
    <property type="entry name" value="GcvT"/>
    <property type="match status" value="1"/>
</dbReference>
<evidence type="ECO:0000313" key="11">
    <source>
        <dbReference type="EMBL" id="AWB34357.1"/>
    </source>
</evidence>
<comment type="catalytic activity">
    <reaction evidence="6 7">
        <text>N(6)-[(R)-S(8)-aminomethyldihydrolipoyl]-L-lysyl-[protein] + (6S)-5,6,7,8-tetrahydrofolate = N(6)-[(R)-dihydrolipoyl]-L-lysyl-[protein] + (6R)-5,10-methylene-5,6,7,8-tetrahydrofolate + NH4(+)</text>
        <dbReference type="Rhea" id="RHEA:16945"/>
        <dbReference type="Rhea" id="RHEA-COMP:10475"/>
        <dbReference type="Rhea" id="RHEA-COMP:10492"/>
        <dbReference type="ChEBI" id="CHEBI:15636"/>
        <dbReference type="ChEBI" id="CHEBI:28938"/>
        <dbReference type="ChEBI" id="CHEBI:57453"/>
        <dbReference type="ChEBI" id="CHEBI:83100"/>
        <dbReference type="ChEBI" id="CHEBI:83143"/>
        <dbReference type="EC" id="2.1.2.10"/>
    </reaction>
</comment>
<evidence type="ECO:0000256" key="7">
    <source>
        <dbReference type="HAMAP-Rule" id="MF_00259"/>
    </source>
</evidence>
<keyword evidence="3 7" id="KW-0032">Aminotransferase</keyword>
<dbReference type="InterPro" id="IPR029043">
    <property type="entry name" value="GcvT/YgfZ_C"/>
</dbReference>
<dbReference type="PANTHER" id="PTHR43757:SF2">
    <property type="entry name" value="AMINOMETHYLTRANSFERASE, MITOCHONDRIAL"/>
    <property type="match status" value="1"/>
</dbReference>
<sequence length="364" mass="40062">MSAALKRTPLYEAHKQAQARLVDFGGWEMPVSYGSQIQEHHAVREGVGVFDVSHMLSVDVTGPDARLFLRQLLANDVDRLSVAGRALYSCMLNPRGGVIDDLITYFFSDTDWRLVVNAGCAEKDVAWMRRVIARFSLDVALTPRRDLAMLAVQGPQAKDRLAQIRPEWRSVLDDLKPFSASHQDDLLIARTGYTGEDGFEIAMPGDQIQPFWEALIAADVVPCGLGARDTLRLEAGMALYGQEMDELTLPAEAGLSWTIHLKDESRLFIGRDALGQFAPEARLLGLKLLEKGVMRSYMPVHTEHGAGEITSGTMSPTLGFSIAMARLPLEVKAGDEVRVEIRGKSVAAQVCLLPFVRHGKAVTH</sequence>
<evidence type="ECO:0000256" key="2">
    <source>
        <dbReference type="ARBA" id="ARBA00012616"/>
    </source>
</evidence>
<dbReference type="KEGG" id="boz:DBV39_12300"/>
<evidence type="ECO:0000256" key="1">
    <source>
        <dbReference type="ARBA" id="ARBA00008609"/>
    </source>
</evidence>
<dbReference type="GO" id="GO:0004047">
    <property type="term" value="F:aminomethyltransferase activity"/>
    <property type="evidence" value="ECO:0007669"/>
    <property type="project" value="UniProtKB-UniRule"/>
</dbReference>
<dbReference type="GO" id="GO:0019464">
    <property type="term" value="P:glycine decarboxylation via glycine cleavage system"/>
    <property type="evidence" value="ECO:0007669"/>
    <property type="project" value="UniProtKB-UniRule"/>
</dbReference>
<evidence type="ECO:0000256" key="3">
    <source>
        <dbReference type="ARBA" id="ARBA00022576"/>
    </source>
</evidence>
<evidence type="ECO:0000259" key="10">
    <source>
        <dbReference type="Pfam" id="PF08669"/>
    </source>
</evidence>
<comment type="function">
    <text evidence="7">The glycine cleavage system catalyzes the degradation of glycine.</text>
</comment>